<dbReference type="EMBL" id="JABWCS010000219">
    <property type="protein sequence ID" value="NUU63634.1"/>
    <property type="molecule type" value="Genomic_DNA"/>
</dbReference>
<evidence type="ECO:0000313" key="1">
    <source>
        <dbReference type="EMBL" id="NUU63634.1"/>
    </source>
</evidence>
<accession>A0A850EVZ7</accession>
<evidence type="ECO:0000313" key="2">
    <source>
        <dbReference type="Proteomes" id="UP000564806"/>
    </source>
</evidence>
<dbReference type="AlphaFoldDB" id="A0A850EVZ7"/>
<organism evidence="1 2">
    <name type="scientific">Paenibacillus agri</name>
    <dbReference type="NCBI Taxonomy" id="2744309"/>
    <lineage>
        <taxon>Bacteria</taxon>
        <taxon>Bacillati</taxon>
        <taxon>Bacillota</taxon>
        <taxon>Bacilli</taxon>
        <taxon>Bacillales</taxon>
        <taxon>Paenibacillaceae</taxon>
        <taxon>Paenibacillus</taxon>
    </lineage>
</organism>
<protein>
    <submittedName>
        <fullName evidence="1">Uncharacterized protein</fullName>
    </submittedName>
</protein>
<name>A0A850EVZ7_9BACL</name>
<comment type="caution">
    <text evidence="1">The sequence shown here is derived from an EMBL/GenBank/DDBJ whole genome shotgun (WGS) entry which is preliminary data.</text>
</comment>
<reference evidence="1" key="1">
    <citation type="submission" date="2020-06" db="EMBL/GenBank/DDBJ databases">
        <title>Paenibacillus sp. nov., isolated from soil.</title>
        <authorList>
            <person name="Seo Y.L."/>
        </authorList>
    </citation>
    <scope>NUCLEOTIDE SEQUENCE [LARGE SCALE GENOMIC DNA]</scope>
    <source>
        <strain evidence="1">JW14</strain>
    </source>
</reference>
<dbReference type="Proteomes" id="UP000564806">
    <property type="component" value="Unassembled WGS sequence"/>
</dbReference>
<dbReference type="RefSeq" id="WP_175374014.1">
    <property type="nucleotide sequence ID" value="NZ_JABWCS010000219.1"/>
</dbReference>
<gene>
    <name evidence="1" type="ORF">HPT30_25085</name>
</gene>
<keyword evidence="2" id="KW-1185">Reference proteome</keyword>
<sequence>MLQKRWVTVLLAFFLTTFIPAEVLASGSINRPQESAQLPCDVVKDAFVSTLFKPIGTVLAQYNDERQFMVDKVVEVKRLEEVLLLWATV</sequence>
<proteinExistence type="predicted"/>